<proteinExistence type="predicted"/>
<gene>
    <name evidence="1" type="ORF">SDC9_41358</name>
</gene>
<protein>
    <submittedName>
        <fullName evidence="1">Uncharacterized protein</fullName>
    </submittedName>
</protein>
<evidence type="ECO:0000313" key="1">
    <source>
        <dbReference type="EMBL" id="MPL95189.1"/>
    </source>
</evidence>
<name>A0A644VUU9_9ZZZZ</name>
<comment type="caution">
    <text evidence="1">The sequence shown here is derived from an EMBL/GenBank/DDBJ whole genome shotgun (WGS) entry which is preliminary data.</text>
</comment>
<reference evidence="1" key="1">
    <citation type="submission" date="2019-08" db="EMBL/GenBank/DDBJ databases">
        <authorList>
            <person name="Kucharzyk K."/>
            <person name="Murdoch R.W."/>
            <person name="Higgins S."/>
            <person name="Loffler F."/>
        </authorList>
    </citation>
    <scope>NUCLEOTIDE SEQUENCE</scope>
</reference>
<sequence>MILGFSGFPINTGLNIKYRITVDHGKLMEGGGIDSIPCIETENLKKEQIQSYYYDGMGIVYQKAGEGWMY</sequence>
<dbReference type="AlphaFoldDB" id="A0A644VUU9"/>
<organism evidence="1">
    <name type="scientific">bioreactor metagenome</name>
    <dbReference type="NCBI Taxonomy" id="1076179"/>
    <lineage>
        <taxon>unclassified sequences</taxon>
        <taxon>metagenomes</taxon>
        <taxon>ecological metagenomes</taxon>
    </lineage>
</organism>
<accession>A0A644VUU9</accession>
<dbReference type="EMBL" id="VSSQ01000458">
    <property type="protein sequence ID" value="MPL95189.1"/>
    <property type="molecule type" value="Genomic_DNA"/>
</dbReference>